<dbReference type="AlphaFoldDB" id="A0A1A8WI92"/>
<organism evidence="1 2">
    <name type="scientific">Plasmodium malariae</name>
    <dbReference type="NCBI Taxonomy" id="5858"/>
    <lineage>
        <taxon>Eukaryota</taxon>
        <taxon>Sar</taxon>
        <taxon>Alveolata</taxon>
        <taxon>Apicomplexa</taxon>
        <taxon>Aconoidasida</taxon>
        <taxon>Haemosporida</taxon>
        <taxon>Plasmodiidae</taxon>
        <taxon>Plasmodium</taxon>
        <taxon>Plasmodium (Plasmodium)</taxon>
    </lineage>
</organism>
<sequence>ISVYKVFTNWTNFIDFFDNIFMKTNKDNEIFVSAKIVDDQNLRIYLNNKLIELKKKTNLLNSVYWRQDALQLPEEIEQKINNDRPKKLKEELQLLSKTKDFYKLEFYRGTKERIDFAVT</sequence>
<protein>
    <submittedName>
        <fullName evidence="1">Uncharacterized protein</fullName>
    </submittedName>
</protein>
<proteinExistence type="predicted"/>
<dbReference type="Proteomes" id="UP000078597">
    <property type="component" value="Unassembled WGS sequence"/>
</dbReference>
<feature type="non-terminal residue" evidence="1">
    <location>
        <position position="1"/>
    </location>
</feature>
<dbReference type="EMBL" id="FLQW01001915">
    <property type="protein sequence ID" value="SBS91839.1"/>
    <property type="molecule type" value="Genomic_DNA"/>
</dbReference>
<gene>
    <name evidence="1" type="ORF">PMALA_034450</name>
</gene>
<name>A0A1A8WI92_PLAMA</name>
<dbReference type="VEuPathDB" id="PlasmoDB:PmUG01_09044800"/>
<evidence type="ECO:0000313" key="1">
    <source>
        <dbReference type="EMBL" id="SBS91839.1"/>
    </source>
</evidence>
<evidence type="ECO:0000313" key="2">
    <source>
        <dbReference type="Proteomes" id="UP000078597"/>
    </source>
</evidence>
<accession>A0A1A8WI92</accession>
<reference evidence="2" key="1">
    <citation type="submission" date="2016-05" db="EMBL/GenBank/DDBJ databases">
        <authorList>
            <person name="Naeem Raeece"/>
        </authorList>
    </citation>
    <scope>NUCLEOTIDE SEQUENCE [LARGE SCALE GENOMIC DNA]</scope>
</reference>